<evidence type="ECO:0000313" key="3">
    <source>
        <dbReference type="EMBL" id="STZ03665.1"/>
    </source>
</evidence>
<protein>
    <recommendedName>
        <fullName evidence="1">Bacterial toxin 44 domain-containing protein</fullName>
    </recommendedName>
</protein>
<evidence type="ECO:0000313" key="4">
    <source>
        <dbReference type="Proteomes" id="UP000190777"/>
    </source>
</evidence>
<organism evidence="3 5">
    <name type="scientific">Moraxella equi</name>
    <dbReference type="NCBI Taxonomy" id="60442"/>
    <lineage>
        <taxon>Bacteria</taxon>
        <taxon>Pseudomonadati</taxon>
        <taxon>Pseudomonadota</taxon>
        <taxon>Gammaproteobacteria</taxon>
        <taxon>Moraxellales</taxon>
        <taxon>Moraxellaceae</taxon>
        <taxon>Moraxella</taxon>
    </lineage>
</organism>
<dbReference type="Proteomes" id="UP000190777">
    <property type="component" value="Unassembled WGS sequence"/>
</dbReference>
<dbReference type="EMBL" id="UGQF01000001">
    <property type="protein sequence ID" value="STZ03665.1"/>
    <property type="molecule type" value="Genomic_DNA"/>
</dbReference>
<dbReference type="AlphaFoldDB" id="A0A378QS22"/>
<dbReference type="RefSeq" id="WP_079324633.1">
    <property type="nucleotide sequence ID" value="NZ_MXAP01000031.1"/>
</dbReference>
<dbReference type="Pfam" id="PF15607">
    <property type="entry name" value="Ntox44"/>
    <property type="match status" value="1"/>
</dbReference>
<evidence type="ECO:0000259" key="1">
    <source>
        <dbReference type="Pfam" id="PF15607"/>
    </source>
</evidence>
<dbReference type="EMBL" id="MXAP01000031">
    <property type="protein sequence ID" value="OPH39597.1"/>
    <property type="molecule type" value="Genomic_DNA"/>
</dbReference>
<dbReference type="Proteomes" id="UP000254618">
    <property type="component" value="Unassembled WGS sequence"/>
</dbReference>
<evidence type="ECO:0000313" key="5">
    <source>
        <dbReference type="Proteomes" id="UP000254618"/>
    </source>
</evidence>
<feature type="domain" description="Bacterial toxin 44" evidence="1">
    <location>
        <begin position="73"/>
        <end position="184"/>
    </location>
</feature>
<evidence type="ECO:0000313" key="2">
    <source>
        <dbReference type="EMBL" id="OPH39597.1"/>
    </source>
</evidence>
<name>A0A378QS22_9GAMM</name>
<dbReference type="InterPro" id="IPR028946">
    <property type="entry name" value="Ntox44"/>
</dbReference>
<keyword evidence="4" id="KW-1185">Reference proteome</keyword>
<accession>A0A378QS22</accession>
<proteinExistence type="predicted"/>
<sequence length="229" mass="26945">MAKYIVGEIKRNVKSLVAQKIRYHNTGEIGAELQREFDKSNERIGKIKDPFEFEQPIRNPETQRNPIISLKLWYDMVDTNKPWDHKWQLVQDDRFNKNSKITVHRPTQKGTPSESHYHKYKNYDYFYDVWSNIHYGYVGLSVGFDKKTLIDYSNSQQKSNFNTSGGDPIDDDTAIKIGFILYENYGKFAEKLTYQDVLNILDKTNVGQMPNSKQIHWCYNKDNTQGIEK</sequence>
<reference evidence="3 5" key="2">
    <citation type="submission" date="2018-06" db="EMBL/GenBank/DDBJ databases">
        <authorList>
            <consortium name="Pathogen Informatics"/>
            <person name="Doyle S."/>
        </authorList>
    </citation>
    <scope>NUCLEOTIDE SEQUENCE [LARGE SCALE GENOMIC DNA]</scope>
    <source>
        <strain evidence="3 5">NCTC11012</strain>
    </source>
</reference>
<gene>
    <name evidence="2" type="ORF">B5J93_03450</name>
    <name evidence="3" type="ORF">NCTC11012_01919</name>
</gene>
<reference evidence="2 4" key="1">
    <citation type="submission" date="2017-03" db="EMBL/GenBank/DDBJ databases">
        <title>Draft genome sequence of Moraxella equi CCUG 4950T type strain.</title>
        <authorList>
            <person name="Salva-Serra F."/>
            <person name="Engstrom-Jakobsson H."/>
            <person name="Thorell K."/>
            <person name="Jaen-Luchoro D."/>
            <person name="Gonzales-Siles L."/>
            <person name="Karlsson R."/>
            <person name="Yazdan S."/>
            <person name="Boulund F."/>
            <person name="Johnning A."/>
            <person name="Engstrand L."/>
            <person name="Kristiansson E."/>
            <person name="Moore E."/>
        </authorList>
    </citation>
    <scope>NUCLEOTIDE SEQUENCE [LARGE SCALE GENOMIC DNA]</scope>
    <source>
        <strain evidence="2 4">CCUG 4950</strain>
    </source>
</reference>